<dbReference type="PROSITE" id="PS00211">
    <property type="entry name" value="ABC_TRANSPORTER_1"/>
    <property type="match status" value="1"/>
</dbReference>
<reference evidence="9 10" key="1">
    <citation type="submission" date="2015-09" db="EMBL/GenBank/DDBJ databases">
        <authorList>
            <person name="Jackson K.R."/>
            <person name="Lunt B.L."/>
            <person name="Fisher J.N.B."/>
            <person name="Gardner A.V."/>
            <person name="Bailey M.E."/>
            <person name="Deus L.M."/>
            <person name="Earl A.S."/>
            <person name="Gibby P.D."/>
            <person name="Hartmann K.A."/>
            <person name="Liu J.E."/>
            <person name="Manci A.M."/>
            <person name="Nielsen D.A."/>
            <person name="Solomon M.B."/>
            <person name="Breakwell D.P."/>
            <person name="Burnett S.H."/>
            <person name="Grose J.H."/>
        </authorList>
    </citation>
    <scope>NUCLEOTIDE SEQUENCE [LARGE SCALE GENOMIC DNA]</scope>
    <source>
        <strain evidence="9 10">2789STDY5608636</strain>
    </source>
</reference>
<evidence type="ECO:0000256" key="6">
    <source>
        <dbReference type="ARBA" id="ARBA00022970"/>
    </source>
</evidence>
<dbReference type="PROSITE" id="PS50893">
    <property type="entry name" value="ABC_TRANSPORTER_2"/>
    <property type="match status" value="1"/>
</dbReference>
<evidence type="ECO:0000313" key="9">
    <source>
        <dbReference type="EMBL" id="CUI62170.1"/>
    </source>
</evidence>
<dbReference type="SMART" id="SM00382">
    <property type="entry name" value="AAA"/>
    <property type="match status" value="1"/>
</dbReference>
<keyword evidence="5 8" id="KW-0067">ATP-binding</keyword>
<dbReference type="PANTHER" id="PTHR43820:SF4">
    <property type="entry name" value="HIGH-AFFINITY BRANCHED-CHAIN AMINO ACID TRANSPORT ATP-BINDING PROTEIN LIVF"/>
    <property type="match status" value="1"/>
</dbReference>
<accession>A0A0J6CBE8</accession>
<dbReference type="Proteomes" id="UP000053096">
    <property type="component" value="Unassembled WGS sequence"/>
</dbReference>
<dbReference type="Gene3D" id="3.40.50.300">
    <property type="entry name" value="P-loop containing nucleotide triphosphate hydrolases"/>
    <property type="match status" value="1"/>
</dbReference>
<dbReference type="AlphaFoldDB" id="A0A0J6CBE8"/>
<evidence type="ECO:0000256" key="2">
    <source>
        <dbReference type="ARBA" id="ARBA00022448"/>
    </source>
</evidence>
<gene>
    <name evidence="9" type="primary">livF_6</name>
    <name evidence="8" type="synonym">livF</name>
    <name evidence="8" type="ORF">BBN53_01005</name>
    <name evidence="9" type="ORF">ERS370011_01449</name>
</gene>
<dbReference type="GO" id="GO:0005524">
    <property type="term" value="F:ATP binding"/>
    <property type="evidence" value="ECO:0007669"/>
    <property type="project" value="UniProtKB-KW"/>
</dbReference>
<dbReference type="InterPro" id="IPR027417">
    <property type="entry name" value="P-loop_NTPase"/>
</dbReference>
<dbReference type="InterPro" id="IPR003593">
    <property type="entry name" value="AAA+_ATPase"/>
</dbReference>
<keyword evidence="11" id="KW-1185">Reference proteome</keyword>
<keyword evidence="2" id="KW-0813">Transport</keyword>
<dbReference type="OrthoDB" id="9776369at2"/>
<dbReference type="GO" id="GO:0016887">
    <property type="term" value="F:ATP hydrolysis activity"/>
    <property type="evidence" value="ECO:0007669"/>
    <property type="project" value="InterPro"/>
</dbReference>
<evidence type="ECO:0000313" key="11">
    <source>
        <dbReference type="Proteomes" id="UP000092950"/>
    </source>
</evidence>
<protein>
    <submittedName>
        <fullName evidence="8">Branched-chain amino acid ABC transporter ATP-binding protein</fullName>
    </submittedName>
    <submittedName>
        <fullName evidence="9">LIV-I protein F</fullName>
    </submittedName>
</protein>
<keyword evidence="6" id="KW-0029">Amino-acid transport</keyword>
<dbReference type="GO" id="GO:0015807">
    <property type="term" value="P:L-amino acid transport"/>
    <property type="evidence" value="ECO:0007669"/>
    <property type="project" value="TreeGrafter"/>
</dbReference>
<dbReference type="EMBL" id="CYTV01000003">
    <property type="protein sequence ID" value="CUI62170.1"/>
    <property type="molecule type" value="Genomic_DNA"/>
</dbReference>
<dbReference type="InterPro" id="IPR003439">
    <property type="entry name" value="ABC_transporter-like_ATP-bd"/>
</dbReference>
<proteinExistence type="inferred from homology"/>
<dbReference type="InterPro" id="IPR017871">
    <property type="entry name" value="ABC_transporter-like_CS"/>
</dbReference>
<accession>A0A0M7E4C2</accession>
<dbReference type="InterPro" id="IPR052156">
    <property type="entry name" value="BCAA_Transport_ATP-bd_LivF"/>
</dbReference>
<dbReference type="SUPFAM" id="SSF52540">
    <property type="entry name" value="P-loop containing nucleoside triphosphate hydrolases"/>
    <property type="match status" value="1"/>
</dbReference>
<dbReference type="Proteomes" id="UP000092950">
    <property type="component" value="Chromosome"/>
</dbReference>
<evidence type="ECO:0000256" key="4">
    <source>
        <dbReference type="ARBA" id="ARBA00022741"/>
    </source>
</evidence>
<keyword evidence="4" id="KW-0547">Nucleotide-binding</keyword>
<evidence type="ECO:0000259" key="7">
    <source>
        <dbReference type="PROSITE" id="PS50893"/>
    </source>
</evidence>
<keyword evidence="3" id="KW-0472">Membrane</keyword>
<dbReference type="RefSeq" id="WP_043210422.1">
    <property type="nucleotide sequence ID" value="NZ_CAJGUP010000210.1"/>
</dbReference>
<evidence type="ECO:0000256" key="5">
    <source>
        <dbReference type="ARBA" id="ARBA00022840"/>
    </source>
</evidence>
<dbReference type="PANTHER" id="PTHR43820">
    <property type="entry name" value="HIGH-AFFINITY BRANCHED-CHAIN AMINO ACID TRANSPORT ATP-BINDING PROTEIN LIVF"/>
    <property type="match status" value="1"/>
</dbReference>
<evidence type="ECO:0000313" key="8">
    <source>
        <dbReference type="EMBL" id="ANY14589.1"/>
    </source>
</evidence>
<name>A0A0J6CBE8_9BORD</name>
<dbReference type="GO" id="GO:0015658">
    <property type="term" value="F:branched-chain amino acid transmembrane transporter activity"/>
    <property type="evidence" value="ECO:0007669"/>
    <property type="project" value="TreeGrafter"/>
</dbReference>
<evidence type="ECO:0000256" key="3">
    <source>
        <dbReference type="ARBA" id="ARBA00022475"/>
    </source>
</evidence>
<keyword evidence="3" id="KW-1003">Cell membrane</keyword>
<evidence type="ECO:0000313" key="10">
    <source>
        <dbReference type="Proteomes" id="UP000053096"/>
    </source>
</evidence>
<sequence length="233" mass="25206">MLSIRNLSGGYGPRPVLQDVSIEVRAGETVAILGANTAGKTSLIRAICGQLPKVGGAIEFEGRDLRQLPAHRRVQAGVACVPEGRHVFPEMSVYDNLLLGAYSRRDADLSEDIQACFTLFPRLAERRAQLAGTLSGGEQQMVAFCRALMARPRLLLLDEPSHGLAPMMVDEVHKAIMTVNARGISVLLIEQNVASALRVVGRAYVLESGRIAMQGSAAELESNDDIRRTYLGI</sequence>
<evidence type="ECO:0000256" key="1">
    <source>
        <dbReference type="ARBA" id="ARBA00005417"/>
    </source>
</evidence>
<dbReference type="EMBL" id="CP016440">
    <property type="protein sequence ID" value="ANY14589.1"/>
    <property type="molecule type" value="Genomic_DNA"/>
</dbReference>
<organism evidence="9 10">
    <name type="scientific">Bordetella pseudohinzii</name>
    <dbReference type="NCBI Taxonomy" id="1331258"/>
    <lineage>
        <taxon>Bacteria</taxon>
        <taxon>Pseudomonadati</taxon>
        <taxon>Pseudomonadota</taxon>
        <taxon>Betaproteobacteria</taxon>
        <taxon>Burkholderiales</taxon>
        <taxon>Alcaligenaceae</taxon>
        <taxon>Bordetella</taxon>
    </lineage>
</organism>
<feature type="domain" description="ABC transporter" evidence="7">
    <location>
        <begin position="2"/>
        <end position="233"/>
    </location>
</feature>
<reference evidence="8 11" key="2">
    <citation type="submission" date="2016-07" db="EMBL/GenBank/DDBJ databases">
        <title>Complete genome sequences of Bordetella pseudohinzii.</title>
        <authorList>
            <person name="Spilker T."/>
            <person name="Darrah R."/>
            <person name="LiPuma J.J."/>
        </authorList>
    </citation>
    <scope>NUCLEOTIDE SEQUENCE [LARGE SCALE GENOMIC DNA]</scope>
    <source>
        <strain evidence="8 11">HI4681</strain>
    </source>
</reference>
<dbReference type="Pfam" id="PF00005">
    <property type="entry name" value="ABC_tran"/>
    <property type="match status" value="1"/>
</dbReference>
<comment type="similarity">
    <text evidence="1">Belongs to the ABC transporter superfamily.</text>
</comment>
<dbReference type="CDD" id="cd03224">
    <property type="entry name" value="ABC_TM1139_LivF_branched"/>
    <property type="match status" value="1"/>
</dbReference>
<dbReference type="KEGG" id="bpdz:BBN53_01005"/>